<dbReference type="AlphaFoldDB" id="A0AAD5DC94"/>
<evidence type="ECO:0000313" key="2">
    <source>
        <dbReference type="Proteomes" id="UP001206925"/>
    </source>
</evidence>
<gene>
    <name evidence="1" type="ORF">M8C21_029492</name>
</gene>
<reference evidence="1" key="1">
    <citation type="submission" date="2022-06" db="EMBL/GenBank/DDBJ databases">
        <title>Uncovering the hologenomic basis of an extraordinary plant invasion.</title>
        <authorList>
            <person name="Bieker V.C."/>
            <person name="Martin M.D."/>
            <person name="Gilbert T."/>
            <person name="Hodgins K."/>
            <person name="Battlay P."/>
            <person name="Petersen B."/>
            <person name="Wilson J."/>
        </authorList>
    </citation>
    <scope>NUCLEOTIDE SEQUENCE</scope>
    <source>
        <strain evidence="1">AA19_3_7</strain>
        <tissue evidence="1">Leaf</tissue>
    </source>
</reference>
<comment type="caution">
    <text evidence="1">The sequence shown here is derived from an EMBL/GenBank/DDBJ whole genome shotgun (WGS) entry which is preliminary data.</text>
</comment>
<accession>A0AAD5DC94</accession>
<proteinExistence type="predicted"/>
<dbReference type="EMBL" id="JAMZMK010000178">
    <property type="protein sequence ID" value="KAI7757139.1"/>
    <property type="molecule type" value="Genomic_DNA"/>
</dbReference>
<sequence length="61" mass="7311">MRHPQKQLPSVVYDSRSLVIEGQRRLLTYAIIHYRRRFSVVCAHYKENIPVKMVKFEVLIP</sequence>
<name>A0AAD5DC94_AMBAR</name>
<dbReference type="Proteomes" id="UP001206925">
    <property type="component" value="Unassembled WGS sequence"/>
</dbReference>
<organism evidence="1 2">
    <name type="scientific">Ambrosia artemisiifolia</name>
    <name type="common">Common ragweed</name>
    <dbReference type="NCBI Taxonomy" id="4212"/>
    <lineage>
        <taxon>Eukaryota</taxon>
        <taxon>Viridiplantae</taxon>
        <taxon>Streptophyta</taxon>
        <taxon>Embryophyta</taxon>
        <taxon>Tracheophyta</taxon>
        <taxon>Spermatophyta</taxon>
        <taxon>Magnoliopsida</taxon>
        <taxon>eudicotyledons</taxon>
        <taxon>Gunneridae</taxon>
        <taxon>Pentapetalae</taxon>
        <taxon>asterids</taxon>
        <taxon>campanulids</taxon>
        <taxon>Asterales</taxon>
        <taxon>Asteraceae</taxon>
        <taxon>Asteroideae</taxon>
        <taxon>Heliantheae alliance</taxon>
        <taxon>Heliantheae</taxon>
        <taxon>Ambrosia</taxon>
    </lineage>
</organism>
<evidence type="ECO:0000313" key="1">
    <source>
        <dbReference type="EMBL" id="KAI7757139.1"/>
    </source>
</evidence>
<protein>
    <submittedName>
        <fullName evidence="1">Uncharacterized protein</fullName>
    </submittedName>
</protein>
<feature type="non-terminal residue" evidence="1">
    <location>
        <position position="61"/>
    </location>
</feature>
<keyword evidence="2" id="KW-1185">Reference proteome</keyword>